<accession>A0A8H9HBN1</accession>
<gene>
    <name evidence="1" type="ORF">GCM10010502_00720</name>
</gene>
<protein>
    <submittedName>
        <fullName evidence="1">Uncharacterized protein</fullName>
    </submittedName>
</protein>
<dbReference type="EMBL" id="BMUB01000001">
    <property type="protein sequence ID" value="GGU54487.1"/>
    <property type="molecule type" value="Genomic_DNA"/>
</dbReference>
<dbReference type="AlphaFoldDB" id="A0A8H9HBN1"/>
<name>A0A8H9HBN1_KITAU</name>
<sequence>MPQKTNQMTLRMNFTALMLGTFSRLMTWNYDRAMPTGERVYALRGRSSGTAPGRRLGTLLRGRWRCVDGPGAALADCGPTTR</sequence>
<reference evidence="1" key="1">
    <citation type="journal article" date="2014" name="Int. J. Syst. Evol. Microbiol.">
        <title>Complete genome sequence of Corynebacterium casei LMG S-19264T (=DSM 44701T), isolated from a smear-ripened cheese.</title>
        <authorList>
            <consortium name="US DOE Joint Genome Institute (JGI-PGF)"/>
            <person name="Walter F."/>
            <person name="Albersmeier A."/>
            <person name="Kalinowski J."/>
            <person name="Ruckert C."/>
        </authorList>
    </citation>
    <scope>NUCLEOTIDE SEQUENCE</scope>
    <source>
        <strain evidence="1">JCM 4434</strain>
    </source>
</reference>
<evidence type="ECO:0000313" key="1">
    <source>
        <dbReference type="EMBL" id="GGU54487.1"/>
    </source>
</evidence>
<comment type="caution">
    <text evidence="1">The sequence shown here is derived from an EMBL/GenBank/DDBJ whole genome shotgun (WGS) entry which is preliminary data.</text>
</comment>
<organism evidence="1 2">
    <name type="scientific">Kitasatospora aureofaciens</name>
    <name type="common">Streptomyces aureofaciens</name>
    <dbReference type="NCBI Taxonomy" id="1894"/>
    <lineage>
        <taxon>Bacteria</taxon>
        <taxon>Bacillati</taxon>
        <taxon>Actinomycetota</taxon>
        <taxon>Actinomycetes</taxon>
        <taxon>Kitasatosporales</taxon>
        <taxon>Streptomycetaceae</taxon>
        <taxon>Kitasatospora</taxon>
    </lineage>
</organism>
<dbReference type="Proteomes" id="UP000610124">
    <property type="component" value="Unassembled WGS sequence"/>
</dbReference>
<evidence type="ECO:0000313" key="2">
    <source>
        <dbReference type="Proteomes" id="UP000610124"/>
    </source>
</evidence>
<proteinExistence type="predicted"/>
<reference evidence="1" key="2">
    <citation type="submission" date="2020-09" db="EMBL/GenBank/DDBJ databases">
        <authorList>
            <person name="Sun Q."/>
            <person name="Ohkuma M."/>
        </authorList>
    </citation>
    <scope>NUCLEOTIDE SEQUENCE</scope>
    <source>
        <strain evidence="1">JCM 4434</strain>
    </source>
</reference>